<organism evidence="1 2">
    <name type="scientific">Pyropia yezoensis</name>
    <name type="common">Susabi-nori</name>
    <name type="synonym">Porphyra yezoensis</name>
    <dbReference type="NCBI Taxonomy" id="2788"/>
    <lineage>
        <taxon>Eukaryota</taxon>
        <taxon>Rhodophyta</taxon>
        <taxon>Bangiophyceae</taxon>
        <taxon>Bangiales</taxon>
        <taxon>Bangiaceae</taxon>
        <taxon>Pyropia</taxon>
    </lineage>
</organism>
<keyword evidence="2" id="KW-1185">Reference proteome</keyword>
<gene>
    <name evidence="1" type="ORF">I4F81_001346</name>
</gene>
<sequence>MAETTATTAATVNAAVAAALTAAGVNADGTHGKAQHAKAPEWAGPEGFIQYEEEVEVWLFMTKLADNKKGGAMRFALTGAAYDAARTVDVDTLTTDQGHVEVMKVLRLAFGDSDSKRGHSAYRKLKKTYRGTSSMETYLSAMTLVLAESNNNGYETSNKTAVAIILDQGGLDTNQQAATISTAAMHAVNGLDEVAAMKTAMSDLWGGDTALDPSASAVMMCVTYGEHAAYMAVRRTRPALTATPGGSGVHSGPKADPAGCWHCGKTGHVRRECRKLAKEKDAAARAGGDDKRSDKAADESGYITQETAHLVLSATGEEGKQLAAKVGDVILDIDATATIAGAAWVADYVSQLTPVERTAIRSTEAAAVFTFGGGHKQRAYKRVILPMMLGGRRCLVQTWVVAGHLPMLLSRKTMASLGVVLDVVARSMLIQNMQVEVGLNMSPAGHLTFNALDWGNGKKSAVVEPPDHTKSAADPTSPLPSPPIDGTLATTAGTFPPPAAAKDAELGKNKAADKGDGKAADEVDATGGDATASHDKAAAKRAATASMFAGARAALDQADAVPPTAPATTTVPATAPGPWSGRTRNRQAHFLSGAPPGAAPNLKGYRNSINMVKPVDAAWAHKLHAHRVKRIRKVGGKHQEAKLLLATAALDATIKGLAEEDQALYLFQGRREAICLTTTDPTR</sequence>
<accession>A0ACC3BL96</accession>
<evidence type="ECO:0000313" key="1">
    <source>
        <dbReference type="EMBL" id="KAK1858745.1"/>
    </source>
</evidence>
<evidence type="ECO:0000313" key="2">
    <source>
        <dbReference type="Proteomes" id="UP000798662"/>
    </source>
</evidence>
<reference evidence="1" key="1">
    <citation type="submission" date="2019-11" db="EMBL/GenBank/DDBJ databases">
        <title>Nori genome reveals adaptations in red seaweeds to the harsh intertidal environment.</title>
        <authorList>
            <person name="Wang D."/>
            <person name="Mao Y."/>
        </authorList>
    </citation>
    <scope>NUCLEOTIDE SEQUENCE</scope>
    <source>
        <tissue evidence="1">Gametophyte</tissue>
    </source>
</reference>
<proteinExistence type="predicted"/>
<dbReference type="Proteomes" id="UP000798662">
    <property type="component" value="Chromosome 1"/>
</dbReference>
<protein>
    <submittedName>
        <fullName evidence="1">Uncharacterized protein</fullName>
    </submittedName>
</protein>
<comment type="caution">
    <text evidence="1">The sequence shown here is derived from an EMBL/GenBank/DDBJ whole genome shotgun (WGS) entry which is preliminary data.</text>
</comment>
<name>A0ACC3BL96_PYRYE</name>
<dbReference type="EMBL" id="CM020618">
    <property type="protein sequence ID" value="KAK1858745.1"/>
    <property type="molecule type" value="Genomic_DNA"/>
</dbReference>